<evidence type="ECO:0000313" key="2">
    <source>
        <dbReference type="EMBL" id="EOA35734.1"/>
    </source>
</evidence>
<dbReference type="AlphaFoldDB" id="R0I0L9"/>
<keyword evidence="3" id="KW-1185">Reference proteome</keyword>
<organism evidence="2 3">
    <name type="scientific">Capsella rubella</name>
    <dbReference type="NCBI Taxonomy" id="81985"/>
    <lineage>
        <taxon>Eukaryota</taxon>
        <taxon>Viridiplantae</taxon>
        <taxon>Streptophyta</taxon>
        <taxon>Embryophyta</taxon>
        <taxon>Tracheophyta</taxon>
        <taxon>Spermatophyta</taxon>
        <taxon>Magnoliopsida</taxon>
        <taxon>eudicotyledons</taxon>
        <taxon>Gunneridae</taxon>
        <taxon>Pentapetalae</taxon>
        <taxon>rosids</taxon>
        <taxon>malvids</taxon>
        <taxon>Brassicales</taxon>
        <taxon>Brassicaceae</taxon>
        <taxon>Camelineae</taxon>
        <taxon>Capsella</taxon>
    </lineage>
</organism>
<dbReference type="STRING" id="81985.R0I0L9"/>
<gene>
    <name evidence="2" type="ORF">CARUB_v10020968mg</name>
</gene>
<protein>
    <submittedName>
        <fullName evidence="2">Uncharacterized protein</fullName>
    </submittedName>
</protein>
<dbReference type="Proteomes" id="UP000029121">
    <property type="component" value="Unassembled WGS sequence"/>
</dbReference>
<dbReference type="EMBL" id="KB870806">
    <property type="protein sequence ID" value="EOA35734.1"/>
    <property type="molecule type" value="Genomic_DNA"/>
</dbReference>
<evidence type="ECO:0000256" key="1">
    <source>
        <dbReference type="SAM" id="MobiDB-lite"/>
    </source>
</evidence>
<dbReference type="eggNOG" id="ENOG502SF39">
    <property type="taxonomic scope" value="Eukaryota"/>
</dbReference>
<reference evidence="3" key="1">
    <citation type="journal article" date="2013" name="Nat. Genet.">
        <title>The Capsella rubella genome and the genomic consequences of rapid mating system evolution.</title>
        <authorList>
            <person name="Slotte T."/>
            <person name="Hazzouri K.M."/>
            <person name="Agren J.A."/>
            <person name="Koenig D."/>
            <person name="Maumus F."/>
            <person name="Guo Y.L."/>
            <person name="Steige K."/>
            <person name="Platts A.E."/>
            <person name="Escobar J.S."/>
            <person name="Newman L.K."/>
            <person name="Wang W."/>
            <person name="Mandakova T."/>
            <person name="Vello E."/>
            <person name="Smith L.M."/>
            <person name="Henz S.R."/>
            <person name="Steffen J."/>
            <person name="Takuno S."/>
            <person name="Brandvain Y."/>
            <person name="Coop G."/>
            <person name="Andolfatto P."/>
            <person name="Hu T.T."/>
            <person name="Blanchette M."/>
            <person name="Clark R.M."/>
            <person name="Quesneville H."/>
            <person name="Nordborg M."/>
            <person name="Gaut B.S."/>
            <person name="Lysak M.A."/>
            <person name="Jenkins J."/>
            <person name="Grimwood J."/>
            <person name="Chapman J."/>
            <person name="Prochnik S."/>
            <person name="Shu S."/>
            <person name="Rokhsar D."/>
            <person name="Schmutz J."/>
            <person name="Weigel D."/>
            <person name="Wright S.I."/>
        </authorList>
    </citation>
    <scope>NUCLEOTIDE SEQUENCE [LARGE SCALE GENOMIC DNA]</scope>
    <source>
        <strain evidence="3">cv. Monte Gargano</strain>
    </source>
</reference>
<dbReference type="KEGG" id="crb:17895005"/>
<proteinExistence type="predicted"/>
<feature type="compositionally biased region" description="Acidic residues" evidence="1">
    <location>
        <begin position="127"/>
        <end position="140"/>
    </location>
</feature>
<evidence type="ECO:0000313" key="3">
    <source>
        <dbReference type="Proteomes" id="UP000029121"/>
    </source>
</evidence>
<accession>R0I0L9</accession>
<feature type="region of interest" description="Disordered" evidence="1">
    <location>
        <begin position="116"/>
        <end position="154"/>
    </location>
</feature>
<name>R0I0L9_9BRAS</name>
<dbReference type="OrthoDB" id="1936793at2759"/>
<sequence length="202" mass="22368">MRRFLQRCPSLLARSFLHSPVNLNTNARLAVVPLFDRAVSGSVFFSSESDSDSARGVNSDEVVSKEELKTRIRRFLDDGDEDTIPELFELMMIRKLSGEHDDSDDEVMEEVRKYPVNYADDTHSESDTESDASGDSDFEIDGPRDGDSSDSDIEFDGLKDIGLSDVNIKIDGLKDIGLSDVDIKIDGLKANPSSYSDTSESD</sequence>